<dbReference type="GeneID" id="85323948"/>
<name>A0AA39ZQ29_9PEZI</name>
<comment type="caution">
    <text evidence="1">The sequence shown here is derived from an EMBL/GenBank/DDBJ whole genome shotgun (WGS) entry which is preliminary data.</text>
</comment>
<dbReference type="RefSeq" id="XP_060289273.1">
    <property type="nucleotide sequence ID" value="XM_060440678.1"/>
</dbReference>
<keyword evidence="2" id="KW-1185">Reference proteome</keyword>
<sequence>MHPPLEELNVSICPTELETWKFEGMDPASIVGLVLSLSGFCAKAVSGINSLKDKWVGSNLSLASLATECATLGATLSVLLNMLQTSLQRKTLVEMEKMMRKHQRQARLVYAASKKS</sequence>
<reference evidence="1" key="1">
    <citation type="submission" date="2023-06" db="EMBL/GenBank/DDBJ databases">
        <title>Genome-scale phylogeny and comparative genomics of the fungal order Sordariales.</title>
        <authorList>
            <consortium name="Lawrence Berkeley National Laboratory"/>
            <person name="Hensen N."/>
            <person name="Bonometti L."/>
            <person name="Westerberg I."/>
            <person name="Brannstrom I.O."/>
            <person name="Guillou S."/>
            <person name="Cros-Aarteil S."/>
            <person name="Calhoun S."/>
            <person name="Haridas S."/>
            <person name="Kuo A."/>
            <person name="Mondo S."/>
            <person name="Pangilinan J."/>
            <person name="Riley R."/>
            <person name="LaButti K."/>
            <person name="Andreopoulos B."/>
            <person name="Lipzen A."/>
            <person name="Chen C."/>
            <person name="Yanf M."/>
            <person name="Daum C."/>
            <person name="Ng V."/>
            <person name="Clum A."/>
            <person name="Steindorff A."/>
            <person name="Ohm R."/>
            <person name="Martin F."/>
            <person name="Silar P."/>
            <person name="Natvig D."/>
            <person name="Lalanne C."/>
            <person name="Gautier V."/>
            <person name="Ament-velasquez S.L."/>
            <person name="Kruys A."/>
            <person name="Hutchinson M.I."/>
            <person name="Powell A.J."/>
            <person name="Barry K."/>
            <person name="Miller A.N."/>
            <person name="Grigoriev I.V."/>
            <person name="Debuchy R."/>
            <person name="Gladieux P."/>
            <person name="Thoren M.H."/>
            <person name="Johannesson H."/>
        </authorList>
    </citation>
    <scope>NUCLEOTIDE SEQUENCE</scope>
    <source>
        <strain evidence="1">SMH2392-1A</strain>
    </source>
</reference>
<gene>
    <name evidence="1" type="ORF">B0T26DRAFT_681740</name>
</gene>
<organism evidence="1 2">
    <name type="scientific">Lasiosphaeria miniovina</name>
    <dbReference type="NCBI Taxonomy" id="1954250"/>
    <lineage>
        <taxon>Eukaryota</taxon>
        <taxon>Fungi</taxon>
        <taxon>Dikarya</taxon>
        <taxon>Ascomycota</taxon>
        <taxon>Pezizomycotina</taxon>
        <taxon>Sordariomycetes</taxon>
        <taxon>Sordariomycetidae</taxon>
        <taxon>Sordariales</taxon>
        <taxon>Lasiosphaeriaceae</taxon>
        <taxon>Lasiosphaeria</taxon>
    </lineage>
</organism>
<proteinExistence type="predicted"/>
<evidence type="ECO:0000313" key="1">
    <source>
        <dbReference type="EMBL" id="KAK0701609.1"/>
    </source>
</evidence>
<evidence type="ECO:0000313" key="2">
    <source>
        <dbReference type="Proteomes" id="UP001172101"/>
    </source>
</evidence>
<dbReference type="Proteomes" id="UP001172101">
    <property type="component" value="Unassembled WGS sequence"/>
</dbReference>
<accession>A0AA39ZQ29</accession>
<dbReference type="EMBL" id="JAUIRO010000009">
    <property type="protein sequence ID" value="KAK0701609.1"/>
    <property type="molecule type" value="Genomic_DNA"/>
</dbReference>
<protein>
    <submittedName>
        <fullName evidence="1">Uncharacterized protein</fullName>
    </submittedName>
</protein>
<dbReference type="AlphaFoldDB" id="A0AA39ZQ29"/>